<feature type="compositionally biased region" description="Low complexity" evidence="1">
    <location>
        <begin position="252"/>
        <end position="269"/>
    </location>
</feature>
<dbReference type="InterPro" id="IPR001849">
    <property type="entry name" value="PH_domain"/>
</dbReference>
<gene>
    <name evidence="3" type="ORF">niasHS_003187</name>
</gene>
<feature type="compositionally biased region" description="Low complexity" evidence="1">
    <location>
        <begin position="447"/>
        <end position="465"/>
    </location>
</feature>
<feature type="compositionally biased region" description="Pro residues" evidence="1">
    <location>
        <begin position="1881"/>
        <end position="1894"/>
    </location>
</feature>
<feature type="region of interest" description="Disordered" evidence="1">
    <location>
        <begin position="354"/>
        <end position="407"/>
    </location>
</feature>
<dbReference type="InterPro" id="IPR035899">
    <property type="entry name" value="DBL_dom_sf"/>
</dbReference>
<dbReference type="CDD" id="cd13244">
    <property type="entry name" value="PH_PLEKHG5_G6"/>
    <property type="match status" value="1"/>
</dbReference>
<feature type="compositionally biased region" description="Low complexity" evidence="1">
    <location>
        <begin position="200"/>
        <end position="215"/>
    </location>
</feature>
<feature type="compositionally biased region" description="Low complexity" evidence="1">
    <location>
        <begin position="1595"/>
        <end position="1638"/>
    </location>
</feature>
<dbReference type="Pfam" id="PF00621">
    <property type="entry name" value="RhoGEF"/>
    <property type="match status" value="1"/>
</dbReference>
<dbReference type="InterPro" id="IPR040181">
    <property type="entry name" value="PKHG5/7"/>
</dbReference>
<organism evidence="3 4">
    <name type="scientific">Heterodera schachtii</name>
    <name type="common">Sugarbeet cyst nematode worm</name>
    <name type="synonym">Tylenchus schachtii</name>
    <dbReference type="NCBI Taxonomy" id="97005"/>
    <lineage>
        <taxon>Eukaryota</taxon>
        <taxon>Metazoa</taxon>
        <taxon>Ecdysozoa</taxon>
        <taxon>Nematoda</taxon>
        <taxon>Chromadorea</taxon>
        <taxon>Rhabditida</taxon>
        <taxon>Tylenchina</taxon>
        <taxon>Tylenchomorpha</taxon>
        <taxon>Tylenchoidea</taxon>
        <taxon>Heteroderidae</taxon>
        <taxon>Heteroderinae</taxon>
        <taxon>Heterodera</taxon>
    </lineage>
</organism>
<feature type="compositionally biased region" description="Basic and acidic residues" evidence="1">
    <location>
        <begin position="1"/>
        <end position="11"/>
    </location>
</feature>
<evidence type="ECO:0000256" key="1">
    <source>
        <dbReference type="SAM" id="MobiDB-lite"/>
    </source>
</evidence>
<feature type="compositionally biased region" description="Basic and acidic residues" evidence="1">
    <location>
        <begin position="1698"/>
        <end position="1712"/>
    </location>
</feature>
<dbReference type="Proteomes" id="UP001620645">
    <property type="component" value="Unassembled WGS sequence"/>
</dbReference>
<accession>A0ABD2KFR8</accession>
<dbReference type="PROSITE" id="PS50010">
    <property type="entry name" value="DH_2"/>
    <property type="match status" value="1"/>
</dbReference>
<feature type="compositionally biased region" description="Basic and acidic residues" evidence="1">
    <location>
        <begin position="1798"/>
        <end position="1810"/>
    </location>
</feature>
<dbReference type="Gene3D" id="2.30.29.30">
    <property type="entry name" value="Pleckstrin-homology domain (PH domain)/Phosphotyrosine-binding domain (PTB)"/>
    <property type="match status" value="1"/>
</dbReference>
<dbReference type="SMART" id="SM00233">
    <property type="entry name" value="PH"/>
    <property type="match status" value="1"/>
</dbReference>
<feature type="compositionally biased region" description="Polar residues" evidence="1">
    <location>
        <begin position="364"/>
        <end position="379"/>
    </location>
</feature>
<dbReference type="InterPro" id="IPR000219">
    <property type="entry name" value="DH_dom"/>
</dbReference>
<dbReference type="SMART" id="SM00325">
    <property type="entry name" value="RhoGEF"/>
    <property type="match status" value="1"/>
</dbReference>
<feature type="region of interest" description="Disordered" evidence="1">
    <location>
        <begin position="98"/>
        <end position="119"/>
    </location>
</feature>
<dbReference type="EMBL" id="JBICCN010000026">
    <property type="protein sequence ID" value="KAL3101778.1"/>
    <property type="molecule type" value="Genomic_DNA"/>
</dbReference>
<feature type="compositionally biased region" description="Polar residues" evidence="1">
    <location>
        <begin position="589"/>
        <end position="605"/>
    </location>
</feature>
<feature type="compositionally biased region" description="Low complexity" evidence="1">
    <location>
        <begin position="647"/>
        <end position="668"/>
    </location>
</feature>
<feature type="region of interest" description="Disordered" evidence="1">
    <location>
        <begin position="1"/>
        <end position="54"/>
    </location>
</feature>
<feature type="compositionally biased region" description="Low complexity" evidence="1">
    <location>
        <begin position="386"/>
        <end position="407"/>
    </location>
</feature>
<feature type="region of interest" description="Disordered" evidence="1">
    <location>
        <begin position="1353"/>
        <end position="1379"/>
    </location>
</feature>
<dbReference type="PANTHER" id="PTHR13217">
    <property type="entry name" value="PLECKSTRIN HOMOLOGY DOMAIN-CONTAINING FAMILY G MEMBER 7"/>
    <property type="match status" value="1"/>
</dbReference>
<feature type="region of interest" description="Disordered" evidence="1">
    <location>
        <begin position="446"/>
        <end position="534"/>
    </location>
</feature>
<feature type="compositionally biased region" description="Low complexity" evidence="1">
    <location>
        <begin position="40"/>
        <end position="54"/>
    </location>
</feature>
<feature type="compositionally biased region" description="Polar residues" evidence="1">
    <location>
        <begin position="1650"/>
        <end position="1690"/>
    </location>
</feature>
<dbReference type="PANTHER" id="PTHR13217:SF11">
    <property type="entry name" value="PLECKSTRIN HOMOLOGY DOMAIN-CONTAINING FAMILY G MEMBER 5"/>
    <property type="match status" value="1"/>
</dbReference>
<feature type="domain" description="DH" evidence="2">
    <location>
        <begin position="733"/>
        <end position="924"/>
    </location>
</feature>
<keyword evidence="4" id="KW-1185">Reference proteome</keyword>
<feature type="region of interest" description="Disordered" evidence="1">
    <location>
        <begin position="1797"/>
        <end position="1965"/>
    </location>
</feature>
<feature type="compositionally biased region" description="Basic and acidic residues" evidence="1">
    <location>
        <begin position="1355"/>
        <end position="1371"/>
    </location>
</feature>
<protein>
    <recommendedName>
        <fullName evidence="2">DH domain-containing protein</fullName>
    </recommendedName>
</protein>
<dbReference type="InterPro" id="IPR011993">
    <property type="entry name" value="PH-like_dom_sf"/>
</dbReference>
<feature type="region of interest" description="Disordered" evidence="1">
    <location>
        <begin position="241"/>
        <end position="277"/>
    </location>
</feature>
<evidence type="ECO:0000313" key="4">
    <source>
        <dbReference type="Proteomes" id="UP001620645"/>
    </source>
</evidence>
<name>A0ABD2KFR8_HETSC</name>
<reference evidence="3 4" key="1">
    <citation type="submission" date="2024-10" db="EMBL/GenBank/DDBJ databases">
        <authorList>
            <person name="Kim D."/>
        </authorList>
    </citation>
    <scope>NUCLEOTIDE SEQUENCE [LARGE SCALE GENOMIC DNA]</scope>
    <source>
        <strain evidence="3">Taebaek</strain>
    </source>
</reference>
<dbReference type="Gene3D" id="1.20.900.10">
    <property type="entry name" value="Dbl homology (DH) domain"/>
    <property type="match status" value="1"/>
</dbReference>
<evidence type="ECO:0000313" key="3">
    <source>
        <dbReference type="EMBL" id="KAL3101778.1"/>
    </source>
</evidence>
<feature type="compositionally biased region" description="Low complexity" evidence="1">
    <location>
        <begin position="563"/>
        <end position="575"/>
    </location>
</feature>
<feature type="compositionally biased region" description="Basic residues" evidence="1">
    <location>
        <begin position="469"/>
        <end position="479"/>
    </location>
</feature>
<dbReference type="SUPFAM" id="SSF50729">
    <property type="entry name" value="PH domain-like"/>
    <property type="match status" value="1"/>
</dbReference>
<dbReference type="PROSITE" id="PS51257">
    <property type="entry name" value="PROKAR_LIPOPROTEIN"/>
    <property type="match status" value="1"/>
</dbReference>
<feature type="region of interest" description="Disordered" evidence="1">
    <location>
        <begin position="557"/>
        <end position="668"/>
    </location>
</feature>
<feature type="compositionally biased region" description="Polar residues" evidence="1">
    <location>
        <begin position="483"/>
        <end position="509"/>
    </location>
</feature>
<sequence>MRFEQLYDRSNHPNNHPPSSAVGGCHPSALPFHTRQQPHSKSANNSSSSLFGSGTASAAVGKKAHAVTEVLRSKRASSVSAGQMIEYITVDLLTSGRHSSDSSDGGLNNADGEDANADNGRRAILTEGSGTAQMIEAVPGRKLIDTLQRYLQMHDIPTQNAEFLLEKSSTPIPANSDSFFLAGHKIFVRVKRDRAEEEQQNSTTTSSSSISQPNSARLQQAQHRRGSHLIAAALFGGGAVVHHRQSSSSNTHHQYNHQLYQQQQQQQRQQQHKGVPVASGLCCSPTASAPSPSATTELTAAATTTTKATSSAAVARRCRAPSSPQLIAVGSGAPQATKLISGISRALLSPTAEKVGAGADEKGAQQQQLGDESSAQKASSIRRRGSASSSVASSLSSSSSSSSSSSCPSSSCCSASSFSSCHASSSHSSVPPPPLALSAVGESHSLPAAAPSNANPPAQAQQQQQKTTTKQRKNIKMTKHSAIVSSCETPPSSGTQTPTAATDRQNQAVPETGAAAEEQVHQQQPKRKSSLNSMVASALADAPATLASLFNVPSSSSMELAAQNNEQQQRQQQQNYERKSGEQAPPASTAPSSVMHSSSFTLPLRSNNNNSGGGSIMNLHQTSGSEDFGTRRSAITAGSAAGGGGSRQISVGSAGGATISSGTSTISAGSGGMTTIGRKGIFFAREKLTFAHLEKIYAQAIANRSNDLSILELEAHWTNFVHINKLLNKRQSDQQEAIWEIITTERRYILQLQSLEDMEWCFVELQKQGFMRDVNRQCVFLNYSQLLRCNLAFWQCAIVPMLERSRQSHEPLNALLMQPGFDSIPDWSFCYIDFNIGHADSHAYVQKRQKDNEVFAEFVKWAEQHTMLNRQKLVDVLSSPMQRMTRYSLLLKAVQRCAADTEEKIGIQGMIECAETATIRLNYELNNNDLRLQLSEIMKTIESYDVVDSDEFERLFPLPTAPAPVQQLAQQSNQHQQLLAAMSRPPPHFNLMLPMPFIGGQPRFRRMYTRGDLKMREGRQSPKQEVHCILFTDMLLICRMVSRRNDRLRVTKPPMHISNLRFHHFSEGSGFYLICMNEFESPSQFLLMFTASVEETRRWLEMMVMAQEEFRSLRTANAQNNSYYYEGCFGSVERLVAQPPSCNKCCGGGHNATHRNATSVDICTSNLRRGETLRTMPGHQQQLAQKCAAAAQCKGCAEAGQNNGDFEGVVHRKSRSMDSQVMAAAASGSALCSASQHSCGCGALPQPRSSATVNSAIRASADQLLFDKHKCCNNCKSVEAQRREDERHGAGGGADECCGTTRSMDEHLLSRGAGCAKFTRKSAGRERQERLERQQRLACFTEPSSDSGVAVADAAGRESERDAKAATEPVRKGSTAVASERKESSISQCCGVFSTSAESASNNANGACVGGSNGDCASASSVPATADSPQHIGHALGQAASTAALILTNPGSTTAHSANIRHKLSLNGTADGPPQIDGIVASSAAAATSCAPSTTISQRRFERRYHTVGEIETVRQPSQHQKVCLSAGVGTGNNTCGGGVAGTLHENQSNCAGGASTPGSSGILKRFSWNVSSAMGGSSRKISSKLNELNGRRFSSQSTMSSLSSESFGSSTSGISSISSLHSSHCSASSTSSRPSHSQQWHQPCHDEVSTPTTDRSTATNSDTRGSAKATSSSLITMHSVCSTTSTLIDTSPGDGGGTEKDEAKTVPKGEESAGGSDEPMGGEKGDGEGKKERKDSPQGMAEEKRAENANAESVLTDEAATTATHCQAHSFCCNEGASVAHKLVIGVSANSFEDEKEMANRKLEEENNENRTNGKGVVGTASKAEETAKEEEKGEEKQCQTEEAAKCQQTQQQRQQPFCIRLNSSPMSPKLEAKNDSSSPSPPPLPKTQPPASTPSSAGTEEEAETEEEDGHKMRRERHGSSGKNAKNGGKGSAGRRTATARLQMPPIPPQPTHHFAHHQQPQATITKTMNAKNGSGGGSTELMRFILDDKLETSEI</sequence>
<feature type="compositionally biased region" description="Basic and acidic residues" evidence="1">
    <location>
        <begin position="1824"/>
        <end position="1846"/>
    </location>
</feature>
<proteinExistence type="predicted"/>
<feature type="compositionally biased region" description="Basic and acidic residues" evidence="1">
    <location>
        <begin position="1722"/>
        <end position="1748"/>
    </location>
</feature>
<evidence type="ECO:0000259" key="2">
    <source>
        <dbReference type="PROSITE" id="PS50010"/>
    </source>
</evidence>
<feature type="compositionally biased region" description="Acidic residues" evidence="1">
    <location>
        <begin position="1901"/>
        <end position="1910"/>
    </location>
</feature>
<comment type="caution">
    <text evidence="3">The sequence shown here is derived from an EMBL/GenBank/DDBJ whole genome shotgun (WGS) entry which is preliminary data.</text>
</comment>
<feature type="region of interest" description="Disordered" evidence="1">
    <location>
        <begin position="1593"/>
        <end position="1757"/>
    </location>
</feature>
<feature type="region of interest" description="Disordered" evidence="1">
    <location>
        <begin position="193"/>
        <end position="223"/>
    </location>
</feature>
<dbReference type="SUPFAM" id="SSF48065">
    <property type="entry name" value="DBL homology domain (DH-domain)"/>
    <property type="match status" value="1"/>
</dbReference>